<comment type="caution">
    <text evidence="2">The sequence shown here is derived from an EMBL/GenBank/DDBJ whole genome shotgun (WGS) entry which is preliminary data.</text>
</comment>
<proteinExistence type="predicted"/>
<accession>A0A7C3I1S8</accession>
<dbReference type="EMBL" id="DSVL01000035">
    <property type="protein sequence ID" value="HFH28098.1"/>
    <property type="molecule type" value="Genomic_DNA"/>
</dbReference>
<feature type="coiled-coil region" evidence="1">
    <location>
        <begin position="23"/>
        <end position="97"/>
    </location>
</feature>
<evidence type="ECO:0000313" key="2">
    <source>
        <dbReference type="EMBL" id="HFH28098.1"/>
    </source>
</evidence>
<dbReference type="AlphaFoldDB" id="A0A7C3I1S8"/>
<evidence type="ECO:0000256" key="1">
    <source>
        <dbReference type="SAM" id="Coils"/>
    </source>
</evidence>
<protein>
    <submittedName>
        <fullName evidence="2">Chromosome partitioning protein</fullName>
    </submittedName>
</protein>
<keyword evidence="1" id="KW-0175">Coiled coil</keyword>
<name>A0A7C3I1S8_9SPIR</name>
<gene>
    <name evidence="2" type="ORF">ENS59_01090</name>
</gene>
<reference evidence="2" key="1">
    <citation type="journal article" date="2020" name="mSystems">
        <title>Genome- and Community-Level Interaction Insights into Carbon Utilization and Element Cycling Functions of Hydrothermarchaeota in Hydrothermal Sediment.</title>
        <authorList>
            <person name="Zhou Z."/>
            <person name="Liu Y."/>
            <person name="Xu W."/>
            <person name="Pan J."/>
            <person name="Luo Z.H."/>
            <person name="Li M."/>
        </authorList>
    </citation>
    <scope>NUCLEOTIDE SEQUENCE [LARGE SCALE GENOMIC DNA]</scope>
    <source>
        <strain evidence="2">SpSt-503</strain>
    </source>
</reference>
<organism evidence="2">
    <name type="scientific">Gracilinema caldarium</name>
    <dbReference type="NCBI Taxonomy" id="215591"/>
    <lineage>
        <taxon>Bacteria</taxon>
        <taxon>Pseudomonadati</taxon>
        <taxon>Spirochaetota</taxon>
        <taxon>Spirochaetia</taxon>
        <taxon>Spirochaetales</taxon>
        <taxon>Breznakiellaceae</taxon>
        <taxon>Gracilinema</taxon>
    </lineage>
</organism>
<sequence>MEQMERRPEDLFGMDPQEAKAYIAAHLASLKLTEKKRAELEADLAKWMGRIELARSKGAEDLALEAEKAAERVRTDLAKLQAEEAELRAQIDVMRRQLPGLSARQRTVDPDLLEQELLMASGRLPGDEAAAETERNLAKLEKESKAAADLAALKAKLTGSKGENPGGAQ</sequence>